<reference evidence="1" key="2">
    <citation type="submission" date="2022-03" db="EMBL/GenBank/DDBJ databases">
        <title>Draft title - Genomic analysis of global carrot germplasm unveils the trajectory of domestication and the origin of high carotenoid orange carrot.</title>
        <authorList>
            <person name="Iorizzo M."/>
            <person name="Ellison S."/>
            <person name="Senalik D."/>
            <person name="Macko-Podgorni A."/>
            <person name="Grzebelus D."/>
            <person name="Bostan H."/>
            <person name="Rolling W."/>
            <person name="Curaba J."/>
            <person name="Simon P."/>
        </authorList>
    </citation>
    <scope>NUCLEOTIDE SEQUENCE</scope>
    <source>
        <tissue evidence="1">Leaf</tissue>
    </source>
</reference>
<dbReference type="EMBL" id="CP093349">
    <property type="protein sequence ID" value="WOH09437.1"/>
    <property type="molecule type" value="Genomic_DNA"/>
</dbReference>
<evidence type="ECO:0000313" key="1">
    <source>
        <dbReference type="EMBL" id="WOH09437.1"/>
    </source>
</evidence>
<gene>
    <name evidence="1" type="ORF">DCAR_0728894</name>
</gene>
<evidence type="ECO:0000313" key="2">
    <source>
        <dbReference type="Proteomes" id="UP000077755"/>
    </source>
</evidence>
<reference evidence="1" key="1">
    <citation type="journal article" date="2016" name="Nat. Genet.">
        <title>A high-quality carrot genome assembly provides new insights into carotenoid accumulation and asterid genome evolution.</title>
        <authorList>
            <person name="Iorizzo M."/>
            <person name="Ellison S."/>
            <person name="Senalik D."/>
            <person name="Zeng P."/>
            <person name="Satapoomin P."/>
            <person name="Huang J."/>
            <person name="Bowman M."/>
            <person name="Iovene M."/>
            <person name="Sanseverino W."/>
            <person name="Cavagnaro P."/>
            <person name="Yildiz M."/>
            <person name="Macko-Podgorni A."/>
            <person name="Moranska E."/>
            <person name="Grzebelus E."/>
            <person name="Grzebelus D."/>
            <person name="Ashrafi H."/>
            <person name="Zheng Z."/>
            <person name="Cheng S."/>
            <person name="Spooner D."/>
            <person name="Van Deynze A."/>
            <person name="Simon P."/>
        </authorList>
    </citation>
    <scope>NUCLEOTIDE SEQUENCE</scope>
    <source>
        <tissue evidence="1">Leaf</tissue>
    </source>
</reference>
<dbReference type="AlphaFoldDB" id="A0A161Y6W3"/>
<sequence>MGFPSWYMSILFMTTRGILKMQLMQSTRMRSRVDKSAQNSVQYTVFGNMEPGTHIFLKDHTLLFSKVKVLRG</sequence>
<dbReference type="Proteomes" id="UP000077755">
    <property type="component" value="Chromosome 7"/>
</dbReference>
<keyword evidence="2" id="KW-1185">Reference proteome</keyword>
<dbReference type="Gramene" id="KZM88089">
    <property type="protein sequence ID" value="KZM88089"/>
    <property type="gene ID" value="DCAR_025164"/>
</dbReference>
<name>A0A161Y6W3_DAUCS</name>
<proteinExistence type="predicted"/>
<accession>A0A161Y6W3</accession>
<organism evidence="1 2">
    <name type="scientific">Daucus carota subsp. sativus</name>
    <name type="common">Carrot</name>
    <dbReference type="NCBI Taxonomy" id="79200"/>
    <lineage>
        <taxon>Eukaryota</taxon>
        <taxon>Viridiplantae</taxon>
        <taxon>Streptophyta</taxon>
        <taxon>Embryophyta</taxon>
        <taxon>Tracheophyta</taxon>
        <taxon>Spermatophyta</taxon>
        <taxon>Magnoliopsida</taxon>
        <taxon>eudicotyledons</taxon>
        <taxon>Gunneridae</taxon>
        <taxon>Pentapetalae</taxon>
        <taxon>asterids</taxon>
        <taxon>campanulids</taxon>
        <taxon>Apiales</taxon>
        <taxon>Apiaceae</taxon>
        <taxon>Apioideae</taxon>
        <taxon>Scandiceae</taxon>
        <taxon>Daucinae</taxon>
        <taxon>Daucus</taxon>
        <taxon>Daucus sect. Daucus</taxon>
    </lineage>
</organism>
<protein>
    <submittedName>
        <fullName evidence="1">Uncharacterized protein</fullName>
    </submittedName>
</protein>